<dbReference type="Proteomes" id="UP001151752">
    <property type="component" value="Chromosome 7"/>
</dbReference>
<proteinExistence type="predicted"/>
<protein>
    <submittedName>
        <fullName evidence="2">Uncharacterized protein</fullName>
    </submittedName>
</protein>
<feature type="compositionally biased region" description="Basic and acidic residues" evidence="1">
    <location>
        <begin position="30"/>
        <end position="40"/>
    </location>
</feature>
<dbReference type="EMBL" id="JAPFFM010000011">
    <property type="protein sequence ID" value="KAJ6732805.1"/>
    <property type="molecule type" value="Genomic_DNA"/>
</dbReference>
<feature type="region of interest" description="Disordered" evidence="1">
    <location>
        <begin position="1"/>
        <end position="40"/>
    </location>
</feature>
<dbReference type="AlphaFoldDB" id="A0A9Q0UMY9"/>
<evidence type="ECO:0000256" key="1">
    <source>
        <dbReference type="SAM" id="MobiDB-lite"/>
    </source>
</evidence>
<reference evidence="2" key="1">
    <citation type="submission" date="2022-11" db="EMBL/GenBank/DDBJ databases">
        <authorList>
            <person name="Hyden B.L."/>
            <person name="Feng K."/>
            <person name="Yates T."/>
            <person name="Jawdy S."/>
            <person name="Smart L.B."/>
            <person name="Muchero W."/>
        </authorList>
    </citation>
    <scope>NUCLEOTIDE SEQUENCE</scope>
    <source>
        <tissue evidence="2">Shoot tip</tissue>
    </source>
</reference>
<comment type="caution">
    <text evidence="2">The sequence shown here is derived from an EMBL/GenBank/DDBJ whole genome shotgun (WGS) entry which is preliminary data.</text>
</comment>
<organism evidence="2 3">
    <name type="scientific">Salix koriyanagi</name>
    <dbReference type="NCBI Taxonomy" id="2511006"/>
    <lineage>
        <taxon>Eukaryota</taxon>
        <taxon>Viridiplantae</taxon>
        <taxon>Streptophyta</taxon>
        <taxon>Embryophyta</taxon>
        <taxon>Tracheophyta</taxon>
        <taxon>Spermatophyta</taxon>
        <taxon>Magnoliopsida</taxon>
        <taxon>eudicotyledons</taxon>
        <taxon>Gunneridae</taxon>
        <taxon>Pentapetalae</taxon>
        <taxon>rosids</taxon>
        <taxon>fabids</taxon>
        <taxon>Malpighiales</taxon>
        <taxon>Salicaceae</taxon>
        <taxon>Saliceae</taxon>
        <taxon>Salix</taxon>
    </lineage>
</organism>
<sequence length="80" mass="9118">MCMLPTRGSPFGPGGYGNLRRRRERRPRKKSEETAIKKRDTSTICEDWRRESMDGLCVGVCGCFQPVLCVIHKTLLLATF</sequence>
<evidence type="ECO:0000313" key="2">
    <source>
        <dbReference type="EMBL" id="KAJ6732805.1"/>
    </source>
</evidence>
<gene>
    <name evidence="2" type="ORF">OIU74_004703</name>
</gene>
<keyword evidence="3" id="KW-1185">Reference proteome</keyword>
<evidence type="ECO:0000313" key="3">
    <source>
        <dbReference type="Proteomes" id="UP001151752"/>
    </source>
</evidence>
<accession>A0A9Q0UMY9</accession>
<name>A0A9Q0UMY9_9ROSI</name>
<feature type="compositionally biased region" description="Basic residues" evidence="1">
    <location>
        <begin position="19"/>
        <end position="29"/>
    </location>
</feature>
<reference evidence="2" key="2">
    <citation type="journal article" date="2023" name="Int. J. Mol. Sci.">
        <title>De Novo Assembly and Annotation of 11 Diverse Shrub Willow (Salix) Genomes Reveals Novel Gene Organization in Sex-Linked Regions.</title>
        <authorList>
            <person name="Hyden B."/>
            <person name="Feng K."/>
            <person name="Yates T.B."/>
            <person name="Jawdy S."/>
            <person name="Cereghino C."/>
            <person name="Smart L.B."/>
            <person name="Muchero W."/>
        </authorList>
    </citation>
    <scope>NUCLEOTIDE SEQUENCE</scope>
    <source>
        <tissue evidence="2">Shoot tip</tissue>
    </source>
</reference>